<feature type="transmembrane region" description="Helical" evidence="1">
    <location>
        <begin position="196"/>
        <end position="220"/>
    </location>
</feature>
<dbReference type="InterPro" id="IPR030802">
    <property type="entry name" value="Permease_MalE"/>
</dbReference>
<keyword evidence="3" id="KW-1185">Reference proteome</keyword>
<keyword evidence="1" id="KW-1133">Transmembrane helix</keyword>
<reference evidence="3" key="1">
    <citation type="submission" date="2017-01" db="EMBL/GenBank/DDBJ databases">
        <authorList>
            <person name="Varghese N."/>
            <person name="Submissions S."/>
        </authorList>
    </citation>
    <scope>NUCLEOTIDE SEQUENCE [LARGE SCALE GENOMIC DNA]</scope>
    <source>
        <strain evidence="3">ATCC 51758</strain>
    </source>
</reference>
<organism evidence="2 3">
    <name type="scientific">Aromatoleum tolulyticum</name>
    <dbReference type="NCBI Taxonomy" id="34027"/>
    <lineage>
        <taxon>Bacteria</taxon>
        <taxon>Pseudomonadati</taxon>
        <taxon>Pseudomonadota</taxon>
        <taxon>Betaproteobacteria</taxon>
        <taxon>Rhodocyclales</taxon>
        <taxon>Rhodocyclaceae</taxon>
        <taxon>Aromatoleum</taxon>
    </lineage>
</organism>
<evidence type="ECO:0000256" key="1">
    <source>
        <dbReference type="SAM" id="Phobius"/>
    </source>
</evidence>
<feature type="transmembrane region" description="Helical" evidence="1">
    <location>
        <begin position="259"/>
        <end position="286"/>
    </location>
</feature>
<keyword evidence="1" id="KW-0472">Membrane</keyword>
<dbReference type="PANTHER" id="PTHR30188">
    <property type="entry name" value="ABC TRANSPORTER PERMEASE PROTEIN-RELATED"/>
    <property type="match status" value="1"/>
</dbReference>
<keyword evidence="1" id="KW-0812">Transmembrane</keyword>
<dbReference type="PANTHER" id="PTHR30188:SF3">
    <property type="entry name" value="ABC TRANSPORTER PERMEASE"/>
    <property type="match status" value="1"/>
</dbReference>
<dbReference type="Proteomes" id="UP000186819">
    <property type="component" value="Unassembled WGS sequence"/>
</dbReference>
<feature type="transmembrane region" description="Helical" evidence="1">
    <location>
        <begin position="306"/>
        <end position="332"/>
    </location>
</feature>
<dbReference type="OrthoDB" id="9810518at2"/>
<gene>
    <name evidence="2" type="ORF">SAMN05421829_10577</name>
</gene>
<dbReference type="Pfam" id="PF02405">
    <property type="entry name" value="MlaE"/>
    <property type="match status" value="1"/>
</dbReference>
<proteinExistence type="predicted"/>
<dbReference type="RefSeq" id="WP_076601774.1">
    <property type="nucleotide sequence ID" value="NZ_FTMD01000005.1"/>
</dbReference>
<accession>A0A1N6TQX5</accession>
<dbReference type="EMBL" id="FTMD01000005">
    <property type="protein sequence ID" value="SIQ55664.1"/>
    <property type="molecule type" value="Genomic_DNA"/>
</dbReference>
<name>A0A1N6TQX5_9RHOO</name>
<dbReference type="GO" id="GO:0005548">
    <property type="term" value="F:phospholipid transporter activity"/>
    <property type="evidence" value="ECO:0007669"/>
    <property type="project" value="TreeGrafter"/>
</dbReference>
<protein>
    <submittedName>
        <fullName evidence="2">Phospholipid/cholesterol/gamma-HCH transport system permease protein</fullName>
    </submittedName>
</protein>
<dbReference type="AlphaFoldDB" id="A0A1N6TQX5"/>
<dbReference type="STRING" id="34027.SAMN05421829_10577"/>
<evidence type="ECO:0000313" key="2">
    <source>
        <dbReference type="EMBL" id="SIQ55664.1"/>
    </source>
</evidence>
<evidence type="ECO:0000313" key="3">
    <source>
        <dbReference type="Proteomes" id="UP000186819"/>
    </source>
</evidence>
<feature type="transmembrane region" description="Helical" evidence="1">
    <location>
        <begin position="162"/>
        <end position="184"/>
    </location>
</feature>
<feature type="transmembrane region" description="Helical" evidence="1">
    <location>
        <begin position="344"/>
        <end position="366"/>
    </location>
</feature>
<sequence length="374" mass="40211">MRSPEIAIDPATVPGARSLVRLQGDWTLRALSYRLRSFREQLAGRRDDAAWSLTGITRLDSFGAALLWHAWGRRWPECIEIPDDLRAIVGRVAASAESPLPRVRRFGIVDAVIVLGGALLSFRDHALDFTRLLGQLCLDLAYLARHPAEWPLREISANVYKAGFKAMPVAALVGFLIGVVMSYLSALQLRAFGADIFIVNILGLGIIRELGPVLVSVLVAGRSGSAMTAQLGVMRVTEEIDALSAMGVSRTIRLVLPKVIALTLAMPLLVLWTSSVALLGGMLSAWLQLDLGMAFFVERLPQVVPLANLVIGFAKGAVFGLMIALVACHFGLRVSPNTESLSANTTASVVSSITVVILVDALFAIATRSIGVPR</sequence>
<dbReference type="GO" id="GO:0043190">
    <property type="term" value="C:ATP-binding cassette (ABC) transporter complex"/>
    <property type="evidence" value="ECO:0007669"/>
    <property type="project" value="InterPro"/>
</dbReference>